<dbReference type="PANTHER" id="PTHR24120">
    <property type="entry name" value="GH07239P"/>
    <property type="match status" value="1"/>
</dbReference>
<dbReference type="SMART" id="SM00248">
    <property type="entry name" value="ANK"/>
    <property type="match status" value="6"/>
</dbReference>
<dbReference type="EMBL" id="ACVC01000189">
    <property type="protein sequence ID" value="EFO62226.1"/>
    <property type="molecule type" value="Genomic_DNA"/>
</dbReference>
<feature type="region of interest" description="Disordered" evidence="2">
    <location>
        <begin position="1"/>
        <end position="22"/>
    </location>
</feature>
<accession>E1F5R8</accession>
<dbReference type="Proteomes" id="UP000008974">
    <property type="component" value="Unassembled WGS sequence"/>
</dbReference>
<feature type="domain" description="RING-type" evidence="3">
    <location>
        <begin position="410"/>
        <end position="449"/>
    </location>
</feature>
<proteinExistence type="predicted"/>
<keyword evidence="1" id="KW-0862">Zinc</keyword>
<dbReference type="Pfam" id="PF12796">
    <property type="entry name" value="Ank_2"/>
    <property type="match status" value="3"/>
</dbReference>
<keyword evidence="1" id="KW-0479">Metal-binding</keyword>
<dbReference type="Pfam" id="PF13920">
    <property type="entry name" value="zf-C3HC4_3"/>
    <property type="match status" value="1"/>
</dbReference>
<organism evidence="4 5">
    <name type="scientific">Giardia intestinalis (strain P15)</name>
    <name type="common">Giardia lamblia</name>
    <dbReference type="NCBI Taxonomy" id="658858"/>
    <lineage>
        <taxon>Eukaryota</taxon>
        <taxon>Metamonada</taxon>
        <taxon>Diplomonadida</taxon>
        <taxon>Hexamitidae</taxon>
        <taxon>Giardiinae</taxon>
        <taxon>Giardia</taxon>
    </lineage>
</organism>
<protein>
    <submittedName>
        <fullName evidence="4">Protein 21.1</fullName>
    </submittedName>
</protein>
<name>E1F5R8_GIAIA</name>
<dbReference type="OMA" id="AGMQDQD"/>
<sequence length="464" mass="50897">MQGHCAASVHKSGSSGVKTKEPTALMHAVKEGRIDDVCSLAEKESGYLDEKGDTALIVAACSGNYEAVSILAPLEAGIRGPGRQTALMHLSSLGCSSQLLKPLVPIEAGLTDNMGWTALMFAALWGHVETMSCLVDLEAGMQDQDGMTALMHATSKKRCNAVEYLLAHCRQKEISRQNGLGRTALMIAATLGGAESYTIVQALAPQEARMKDQNGMTALMLAARCNVKSNAEILVYLSRLEAKMQDRDGMTALMHACLRGNGTALEVLARSETGILDKRGYCALNHCIENYKVTFYPYLVSELDVISRCNPYKQLFSRKTLLIDLVFLSSHYKIANLMRRWLYTIVAKLSDAAYVDTTIEPDMLNLSIYALIELLLNYYIDGEPITIDDLLRSYDELLDATLEAHLHAICSVCLDCSASVIYLPCRHMAVCNKCYEKNGQLRSKCVICKSTIKDSIVLSLHGCK</sequence>
<keyword evidence="1" id="KW-0863">Zinc-finger</keyword>
<dbReference type="PANTHER" id="PTHR24120:SF4">
    <property type="entry name" value="GH07239P"/>
    <property type="match status" value="1"/>
</dbReference>
<evidence type="ECO:0000256" key="2">
    <source>
        <dbReference type="SAM" id="MobiDB-lite"/>
    </source>
</evidence>
<dbReference type="InterPro" id="IPR013083">
    <property type="entry name" value="Znf_RING/FYVE/PHD"/>
</dbReference>
<dbReference type="OrthoDB" id="194358at2759"/>
<dbReference type="AlphaFoldDB" id="E1F5R8"/>
<dbReference type="SUPFAM" id="SSF57850">
    <property type="entry name" value="RING/U-box"/>
    <property type="match status" value="1"/>
</dbReference>
<dbReference type="GO" id="GO:0008270">
    <property type="term" value="F:zinc ion binding"/>
    <property type="evidence" value="ECO:0007669"/>
    <property type="project" value="UniProtKB-KW"/>
</dbReference>
<evidence type="ECO:0000313" key="4">
    <source>
        <dbReference type="EMBL" id="EFO62226.1"/>
    </source>
</evidence>
<dbReference type="Gene3D" id="1.25.40.20">
    <property type="entry name" value="Ankyrin repeat-containing domain"/>
    <property type="match status" value="1"/>
</dbReference>
<gene>
    <name evidence="4" type="ORF">GLP15_4657</name>
</gene>
<dbReference type="STRING" id="658858.E1F5R8"/>
<dbReference type="SUPFAM" id="SSF48403">
    <property type="entry name" value="Ankyrin repeat"/>
    <property type="match status" value="1"/>
</dbReference>
<comment type="caution">
    <text evidence="4">The sequence shown here is derived from an EMBL/GenBank/DDBJ whole genome shotgun (WGS) entry which is preliminary data.</text>
</comment>
<evidence type="ECO:0000256" key="1">
    <source>
        <dbReference type="PROSITE-ProRule" id="PRU00175"/>
    </source>
</evidence>
<evidence type="ECO:0000259" key="3">
    <source>
        <dbReference type="PROSITE" id="PS50089"/>
    </source>
</evidence>
<dbReference type="VEuPathDB" id="GiardiaDB:GLP15_4657"/>
<evidence type="ECO:0000313" key="5">
    <source>
        <dbReference type="Proteomes" id="UP000008974"/>
    </source>
</evidence>
<dbReference type="InterPro" id="IPR036770">
    <property type="entry name" value="Ankyrin_rpt-contain_sf"/>
</dbReference>
<reference evidence="4 5" key="1">
    <citation type="journal article" date="2010" name="BMC Genomics">
        <title>Genome analysis and comparative genomics of a Giardia intestinalis assemblage E isolate.</title>
        <authorList>
            <person name="Jerlstrom-Hultqvist J."/>
            <person name="Franzen O."/>
            <person name="Ankarklev J."/>
            <person name="Xu F."/>
            <person name="Nohynkova E."/>
            <person name="Andersson J.O."/>
            <person name="Svard S.G."/>
            <person name="Andersson B."/>
        </authorList>
    </citation>
    <scope>NUCLEOTIDE SEQUENCE [LARGE SCALE GENOMIC DNA]</scope>
    <source>
        <strain evidence="4 5">P15</strain>
    </source>
</reference>
<dbReference type="Gene3D" id="3.30.40.10">
    <property type="entry name" value="Zinc/RING finger domain, C3HC4 (zinc finger)"/>
    <property type="match status" value="1"/>
</dbReference>
<dbReference type="InterPro" id="IPR002110">
    <property type="entry name" value="Ankyrin_rpt"/>
</dbReference>
<dbReference type="InterPro" id="IPR001841">
    <property type="entry name" value="Znf_RING"/>
</dbReference>
<dbReference type="PROSITE" id="PS50089">
    <property type="entry name" value="ZF_RING_2"/>
    <property type="match status" value="1"/>
</dbReference>